<dbReference type="Proteomes" id="UP000704467">
    <property type="component" value="Unassembled WGS sequence"/>
</dbReference>
<reference evidence="1 2" key="1">
    <citation type="submission" date="2020-03" db="EMBL/GenBank/DDBJ databases">
        <title>Whole genome sequencing of clinical and environmental type strains of Ochrobactrum.</title>
        <authorList>
            <person name="Dharne M."/>
        </authorList>
    </citation>
    <scope>NUCLEOTIDE SEQUENCE [LARGE SCALE GENOMIC DNA]</scope>
    <source>
        <strain evidence="1 2">CIP 109452</strain>
    </source>
</reference>
<comment type="caution">
    <text evidence="1">The sequence shown here is derived from an EMBL/GenBank/DDBJ whole genome shotgun (WGS) entry which is preliminary data.</text>
</comment>
<protein>
    <submittedName>
        <fullName evidence="1">Uncharacterized protein</fullName>
    </submittedName>
</protein>
<name>A0ABX1DMV8_9HYPH</name>
<evidence type="ECO:0000313" key="1">
    <source>
        <dbReference type="EMBL" id="NKC03370.1"/>
    </source>
</evidence>
<accession>A0ABX1DMV8</accession>
<proteinExistence type="predicted"/>
<dbReference type="EMBL" id="JAAVLN010000001">
    <property type="protein sequence ID" value="NKC03370.1"/>
    <property type="molecule type" value="Genomic_DNA"/>
</dbReference>
<gene>
    <name evidence="1" type="ORF">HED55_08565</name>
</gene>
<evidence type="ECO:0000313" key="2">
    <source>
        <dbReference type="Proteomes" id="UP000704467"/>
    </source>
</evidence>
<keyword evidence="2" id="KW-1185">Reference proteome</keyword>
<organism evidence="1 2">
    <name type="scientific">Brucella haematophila</name>
    <dbReference type="NCBI Taxonomy" id="419474"/>
    <lineage>
        <taxon>Bacteria</taxon>
        <taxon>Pseudomonadati</taxon>
        <taxon>Pseudomonadota</taxon>
        <taxon>Alphaproteobacteria</taxon>
        <taxon>Hyphomicrobiales</taxon>
        <taxon>Brucellaceae</taxon>
        <taxon>Brucella/Ochrobactrum group</taxon>
        <taxon>Brucella</taxon>
    </lineage>
</organism>
<sequence>MLDFDYDPYWPSPSSRHRSFEVEAFPVAAYRFDVRRPNEVARKGVHNVGEYGRFVTTPKLFGSNTVFASATKNGVENYIINDTVRFLSTNSEIKRRIFSDRESIFNDEGIIGNFNKPYLYKIKKLTLIVQYL</sequence>